<reference evidence="1 2" key="1">
    <citation type="journal article" date="2018" name="Front. Microbiol.">
        <title>Prospects for Fungal Bioremediation of Acidic Radioactive Waste Sites: Characterization and Genome Sequence of Rhodotorula taiwanensis MD1149.</title>
        <authorList>
            <person name="Tkavc R."/>
            <person name="Matrosova V.Y."/>
            <person name="Grichenko O.E."/>
            <person name="Gostincar C."/>
            <person name="Volpe R.P."/>
            <person name="Klimenkova P."/>
            <person name="Gaidamakova E.K."/>
            <person name="Zhou C.E."/>
            <person name="Stewart B.J."/>
            <person name="Lyman M.G."/>
            <person name="Malfatti S.A."/>
            <person name="Rubinfeld B."/>
            <person name="Courtot M."/>
            <person name="Singh J."/>
            <person name="Dalgard C.L."/>
            <person name="Hamilton T."/>
            <person name="Frey K.G."/>
            <person name="Gunde-Cimerman N."/>
            <person name="Dugan L."/>
            <person name="Daly M.J."/>
        </authorList>
    </citation>
    <scope>NUCLEOTIDE SEQUENCE [LARGE SCALE GENOMIC DNA]</scope>
    <source>
        <strain evidence="1 2">MD1149</strain>
    </source>
</reference>
<name>A0A2S5BAN4_9BASI</name>
<evidence type="ECO:0000313" key="2">
    <source>
        <dbReference type="Proteomes" id="UP000237144"/>
    </source>
</evidence>
<evidence type="ECO:0008006" key="3">
    <source>
        <dbReference type="Google" id="ProtNLM"/>
    </source>
</evidence>
<dbReference type="EMBL" id="PJQD01000035">
    <property type="protein sequence ID" value="POY73827.1"/>
    <property type="molecule type" value="Genomic_DNA"/>
</dbReference>
<accession>A0A2S5BAN4</accession>
<keyword evidence="2" id="KW-1185">Reference proteome</keyword>
<dbReference type="Proteomes" id="UP000237144">
    <property type="component" value="Unassembled WGS sequence"/>
</dbReference>
<proteinExistence type="predicted"/>
<comment type="caution">
    <text evidence="1">The sequence shown here is derived from an EMBL/GenBank/DDBJ whole genome shotgun (WGS) entry which is preliminary data.</text>
</comment>
<organism evidence="1 2">
    <name type="scientific">Rhodotorula taiwanensis</name>
    <dbReference type="NCBI Taxonomy" id="741276"/>
    <lineage>
        <taxon>Eukaryota</taxon>
        <taxon>Fungi</taxon>
        <taxon>Dikarya</taxon>
        <taxon>Basidiomycota</taxon>
        <taxon>Pucciniomycotina</taxon>
        <taxon>Microbotryomycetes</taxon>
        <taxon>Sporidiobolales</taxon>
        <taxon>Sporidiobolaceae</taxon>
        <taxon>Rhodotorula</taxon>
    </lineage>
</organism>
<sequence length="176" mass="19374">MFSSKDGPVDVDAPIAAAAAAEVRQIDDLPEELKTEIARYCYEQDNKDRELSRRALLRPAIKPVESLGALFRTSRTWSRVVSFKQVASAAFRLDNAPARGPLFRHVSGTQVGPSSVSDWRKYIGVLPSLPNVSSVDLYLFGDFLSTTFDRPGHYAVKGDCDDAPSIASSEEVRRVV</sequence>
<protein>
    <recommendedName>
        <fullName evidence="3">F-box domain-containing protein</fullName>
    </recommendedName>
</protein>
<evidence type="ECO:0000313" key="1">
    <source>
        <dbReference type="EMBL" id="POY73827.1"/>
    </source>
</evidence>
<dbReference type="AlphaFoldDB" id="A0A2S5BAN4"/>
<gene>
    <name evidence="1" type="ORF">BMF94_3368</name>
</gene>